<evidence type="ECO:0000256" key="1">
    <source>
        <dbReference type="SAM" id="MobiDB-lite"/>
    </source>
</evidence>
<keyword evidence="3" id="KW-1185">Reference proteome</keyword>
<feature type="non-terminal residue" evidence="2">
    <location>
        <position position="1"/>
    </location>
</feature>
<dbReference type="AlphaFoldDB" id="A0ABD0R1E0"/>
<organism evidence="2 3">
    <name type="scientific">Cirrhinus mrigala</name>
    <name type="common">Mrigala</name>
    <dbReference type="NCBI Taxonomy" id="683832"/>
    <lineage>
        <taxon>Eukaryota</taxon>
        <taxon>Metazoa</taxon>
        <taxon>Chordata</taxon>
        <taxon>Craniata</taxon>
        <taxon>Vertebrata</taxon>
        <taxon>Euteleostomi</taxon>
        <taxon>Actinopterygii</taxon>
        <taxon>Neopterygii</taxon>
        <taxon>Teleostei</taxon>
        <taxon>Ostariophysi</taxon>
        <taxon>Cypriniformes</taxon>
        <taxon>Cyprinidae</taxon>
        <taxon>Labeoninae</taxon>
        <taxon>Labeonini</taxon>
        <taxon>Cirrhinus</taxon>
    </lineage>
</organism>
<sequence>VDSQGSGSGPRKQLRTEHFPSPHLDCGFERHHYSSDTFSQTAAGKTEQVVEQNA</sequence>
<dbReference type="EMBL" id="JAMKFB020000005">
    <property type="protein sequence ID" value="KAL0192311.1"/>
    <property type="molecule type" value="Genomic_DNA"/>
</dbReference>
<dbReference type="Proteomes" id="UP001529510">
    <property type="component" value="Unassembled WGS sequence"/>
</dbReference>
<feature type="region of interest" description="Disordered" evidence="1">
    <location>
        <begin position="1"/>
        <end position="30"/>
    </location>
</feature>
<accession>A0ABD0R1E0</accession>
<gene>
    <name evidence="2" type="ORF">M9458_010607</name>
</gene>
<feature type="non-terminal residue" evidence="2">
    <location>
        <position position="54"/>
    </location>
</feature>
<proteinExistence type="predicted"/>
<protein>
    <submittedName>
        <fullName evidence="2">Uncharacterized protein</fullName>
    </submittedName>
</protein>
<evidence type="ECO:0000313" key="3">
    <source>
        <dbReference type="Proteomes" id="UP001529510"/>
    </source>
</evidence>
<name>A0ABD0R1E0_CIRMR</name>
<feature type="compositionally biased region" description="Basic and acidic residues" evidence="1">
    <location>
        <begin position="14"/>
        <end position="30"/>
    </location>
</feature>
<evidence type="ECO:0000313" key="2">
    <source>
        <dbReference type="EMBL" id="KAL0192311.1"/>
    </source>
</evidence>
<comment type="caution">
    <text evidence="2">The sequence shown here is derived from an EMBL/GenBank/DDBJ whole genome shotgun (WGS) entry which is preliminary data.</text>
</comment>
<reference evidence="2 3" key="1">
    <citation type="submission" date="2024-05" db="EMBL/GenBank/DDBJ databases">
        <title>Genome sequencing and assembly of Indian major carp, Cirrhinus mrigala (Hamilton, 1822).</title>
        <authorList>
            <person name="Mohindra V."/>
            <person name="Chowdhury L.M."/>
            <person name="Lal K."/>
            <person name="Jena J.K."/>
        </authorList>
    </citation>
    <scope>NUCLEOTIDE SEQUENCE [LARGE SCALE GENOMIC DNA]</scope>
    <source>
        <strain evidence="2">CM1030</strain>
        <tissue evidence="2">Blood</tissue>
    </source>
</reference>